<dbReference type="HAMAP" id="MF_00338">
    <property type="entry name" value="UPF0145"/>
    <property type="match status" value="1"/>
</dbReference>
<dbReference type="PANTHER" id="PTHR34068:SF2">
    <property type="entry name" value="UPF0145 PROTEIN SCO3412"/>
    <property type="match status" value="1"/>
</dbReference>
<dbReference type="RefSeq" id="WP_309204401.1">
    <property type="nucleotide sequence ID" value="NZ_CP133548.1"/>
</dbReference>
<dbReference type="Proteomes" id="UP001239782">
    <property type="component" value="Chromosome"/>
</dbReference>
<evidence type="ECO:0000256" key="1">
    <source>
        <dbReference type="ARBA" id="ARBA00010751"/>
    </source>
</evidence>
<sequence>MSHILIATSDEVPGYTIESTLGLVRGNTIRARHIGRDILAGLRGIVGGEVHEYTKLLAESREQALDRMVEEARSMGADAIVGVRFSTSLMAQGAAELLAYGTAVKLTK</sequence>
<protein>
    <recommendedName>
        <fullName evidence="2">UPF0145 protein Q9312_09610</fullName>
    </recommendedName>
</protein>
<dbReference type="InterPro" id="IPR035439">
    <property type="entry name" value="UPF0145_dom_sf"/>
</dbReference>
<dbReference type="EMBL" id="CP133548">
    <property type="protein sequence ID" value="WMS89147.1"/>
    <property type="molecule type" value="Genomic_DNA"/>
</dbReference>
<accession>A0AA51RWZ9</accession>
<dbReference type="AlphaFoldDB" id="A0AA51RWZ9"/>
<evidence type="ECO:0000256" key="2">
    <source>
        <dbReference type="HAMAP-Rule" id="MF_00338"/>
    </source>
</evidence>
<evidence type="ECO:0000313" key="3">
    <source>
        <dbReference type="EMBL" id="WMS89147.1"/>
    </source>
</evidence>
<dbReference type="Pfam" id="PF01906">
    <property type="entry name" value="YbjQ_1"/>
    <property type="match status" value="1"/>
</dbReference>
<proteinExistence type="inferred from homology"/>
<dbReference type="PANTHER" id="PTHR34068">
    <property type="entry name" value="UPF0145 PROTEIN YBJQ"/>
    <property type="match status" value="1"/>
</dbReference>
<gene>
    <name evidence="3" type="ORF">Q9312_09610</name>
</gene>
<dbReference type="KEGG" id="plei:Q9312_09610"/>
<comment type="similarity">
    <text evidence="1 2">Belongs to the UPF0145 family.</text>
</comment>
<organism evidence="3 4">
    <name type="scientific">Pleionea litopenaei</name>
    <dbReference type="NCBI Taxonomy" id="3070815"/>
    <lineage>
        <taxon>Bacteria</taxon>
        <taxon>Pseudomonadati</taxon>
        <taxon>Pseudomonadota</taxon>
        <taxon>Gammaproteobacteria</taxon>
        <taxon>Oceanospirillales</taxon>
        <taxon>Pleioneaceae</taxon>
        <taxon>Pleionea</taxon>
    </lineage>
</organism>
<name>A0AA51RWZ9_9GAMM</name>
<dbReference type="Gene3D" id="3.30.110.70">
    <property type="entry name" value="Hypothetical protein apc22750. Chain B"/>
    <property type="match status" value="1"/>
</dbReference>
<dbReference type="InterPro" id="IPR002765">
    <property type="entry name" value="UPF0145_YbjQ-like"/>
</dbReference>
<reference evidence="3 4" key="1">
    <citation type="submission" date="2023-08" db="EMBL/GenBank/DDBJ databases">
        <title>Pleionea litopenaei sp. nov., isolated from stomach of juvenile Litopenaeus vannamei.</title>
        <authorList>
            <person name="Rho A.M."/>
            <person name="Hwang C.Y."/>
        </authorList>
    </citation>
    <scope>NUCLEOTIDE SEQUENCE [LARGE SCALE GENOMIC DNA]</scope>
    <source>
        <strain evidence="3 4">HL-JVS1</strain>
    </source>
</reference>
<evidence type="ECO:0000313" key="4">
    <source>
        <dbReference type="Proteomes" id="UP001239782"/>
    </source>
</evidence>
<keyword evidence="4" id="KW-1185">Reference proteome</keyword>
<dbReference type="SUPFAM" id="SSF117782">
    <property type="entry name" value="YbjQ-like"/>
    <property type="match status" value="1"/>
</dbReference>